<reference evidence="3 4" key="1">
    <citation type="submission" date="2017-09" db="EMBL/GenBank/DDBJ databases">
        <authorList>
            <person name="Lee N."/>
            <person name="Cho B.-K."/>
        </authorList>
    </citation>
    <scope>NUCLEOTIDE SEQUENCE [LARGE SCALE GENOMIC DNA]</scope>
    <source>
        <strain evidence="3 4">ATCC 12853</strain>
    </source>
</reference>
<dbReference type="GO" id="GO:0005737">
    <property type="term" value="C:cytoplasm"/>
    <property type="evidence" value="ECO:0007669"/>
    <property type="project" value="TreeGrafter"/>
</dbReference>
<dbReference type="Proteomes" id="UP000325529">
    <property type="component" value="Chromosome"/>
</dbReference>
<evidence type="ECO:0000313" key="4">
    <source>
        <dbReference type="Proteomes" id="UP000325529"/>
    </source>
</evidence>
<dbReference type="GO" id="GO:0046872">
    <property type="term" value="F:metal ion binding"/>
    <property type="evidence" value="ECO:0007669"/>
    <property type="project" value="InterPro"/>
</dbReference>
<dbReference type="InterPro" id="IPR011761">
    <property type="entry name" value="ATP-grasp"/>
</dbReference>
<keyword evidence="1" id="KW-0067">ATP-binding</keyword>
<dbReference type="AlphaFoldDB" id="A0A5J6G8J5"/>
<evidence type="ECO:0000256" key="1">
    <source>
        <dbReference type="PROSITE-ProRule" id="PRU00409"/>
    </source>
</evidence>
<dbReference type="GO" id="GO:0009432">
    <property type="term" value="P:SOS response"/>
    <property type="evidence" value="ECO:0007669"/>
    <property type="project" value="TreeGrafter"/>
</dbReference>
<dbReference type="KEGG" id="ska:CP970_10855"/>
<proteinExistence type="predicted"/>
<evidence type="ECO:0000313" key="3">
    <source>
        <dbReference type="EMBL" id="QEU91317.1"/>
    </source>
</evidence>
<dbReference type="EMBL" id="CP023699">
    <property type="protein sequence ID" value="QEU91317.1"/>
    <property type="molecule type" value="Genomic_DNA"/>
</dbReference>
<dbReference type="GO" id="GO:0018169">
    <property type="term" value="F:ribosomal S6-glutamic acid ligase activity"/>
    <property type="evidence" value="ECO:0007669"/>
    <property type="project" value="TreeGrafter"/>
</dbReference>
<accession>A0A5J6G8J5</accession>
<dbReference type="Pfam" id="PF08443">
    <property type="entry name" value="RimK"/>
    <property type="match status" value="1"/>
</dbReference>
<organism evidence="3 4">
    <name type="scientific">Streptomyces kanamyceticus</name>
    <dbReference type="NCBI Taxonomy" id="1967"/>
    <lineage>
        <taxon>Bacteria</taxon>
        <taxon>Bacillati</taxon>
        <taxon>Actinomycetota</taxon>
        <taxon>Actinomycetes</taxon>
        <taxon>Kitasatosporales</taxon>
        <taxon>Streptomycetaceae</taxon>
        <taxon>Streptomyces</taxon>
    </lineage>
</organism>
<dbReference type="RefSeq" id="WP_055551013.1">
    <property type="nucleotide sequence ID" value="NZ_CP023699.1"/>
</dbReference>
<dbReference type="Gene3D" id="3.30.470.20">
    <property type="entry name" value="ATP-grasp fold, B domain"/>
    <property type="match status" value="1"/>
</dbReference>
<sequence>MRIGILGWDREETESVGLSHAGKERGHDVALFTLDDIALTRTDSGSEPTALGIPVRHFDVIVSRAELRPATFQADHERYALLSEVPGVTVLDPAFTYLTAECKLQGLHRLAAAGLPVAPTRSCGSLADVTDALDEWGPLVLKPSFGYGGTDVERVFDVRSDPADRAVVDRLFATYPVLVCQPYLPHPDGDVRITLVGDEAVLNCRRVPAGGGLWKANIMQGATSVPFEADEELLDVSRRAARLMGITIAALDFLPSPDGYRIVEINNTPGWYFVDEEEQRRICHAVLRFVERTV</sequence>
<dbReference type="InterPro" id="IPR013651">
    <property type="entry name" value="ATP-grasp_RimK-type"/>
</dbReference>
<keyword evidence="1" id="KW-0547">Nucleotide-binding</keyword>
<dbReference type="PROSITE" id="PS50975">
    <property type="entry name" value="ATP_GRASP"/>
    <property type="match status" value="1"/>
</dbReference>
<dbReference type="SUPFAM" id="SSF56059">
    <property type="entry name" value="Glutathione synthetase ATP-binding domain-like"/>
    <property type="match status" value="1"/>
</dbReference>
<feature type="domain" description="ATP-grasp" evidence="2">
    <location>
        <begin position="107"/>
        <end position="291"/>
    </location>
</feature>
<keyword evidence="4" id="KW-1185">Reference proteome</keyword>
<protein>
    <recommendedName>
        <fullName evidence="2">ATP-grasp domain-containing protein</fullName>
    </recommendedName>
</protein>
<dbReference type="OrthoDB" id="9803907at2"/>
<dbReference type="PANTHER" id="PTHR21621:SF0">
    <property type="entry name" value="BETA-CITRYLGLUTAMATE SYNTHASE B-RELATED"/>
    <property type="match status" value="1"/>
</dbReference>
<dbReference type="GO" id="GO:0005524">
    <property type="term" value="F:ATP binding"/>
    <property type="evidence" value="ECO:0007669"/>
    <property type="project" value="UniProtKB-UniRule"/>
</dbReference>
<evidence type="ECO:0000259" key="2">
    <source>
        <dbReference type="PROSITE" id="PS50975"/>
    </source>
</evidence>
<gene>
    <name evidence="3" type="ORF">CP970_10855</name>
</gene>
<name>A0A5J6G8J5_STRKN</name>
<dbReference type="Gene3D" id="3.40.50.20">
    <property type="match status" value="1"/>
</dbReference>
<dbReference type="PANTHER" id="PTHR21621">
    <property type="entry name" value="RIBOSOMAL PROTEIN S6 MODIFICATION PROTEIN"/>
    <property type="match status" value="1"/>
</dbReference>